<dbReference type="Proteomes" id="UP000188235">
    <property type="component" value="Chromosome"/>
</dbReference>
<proteinExistence type="predicted"/>
<accession>A0A1Q2D1Z0</accession>
<keyword evidence="2" id="KW-1185">Reference proteome</keyword>
<organism evidence="1 2">
    <name type="scientific">Tessaracoccus flavescens</name>
    <dbReference type="NCBI Taxonomy" id="399497"/>
    <lineage>
        <taxon>Bacteria</taxon>
        <taxon>Bacillati</taxon>
        <taxon>Actinomycetota</taxon>
        <taxon>Actinomycetes</taxon>
        <taxon>Propionibacteriales</taxon>
        <taxon>Propionibacteriaceae</taxon>
        <taxon>Tessaracoccus</taxon>
    </lineage>
</organism>
<evidence type="ECO:0000313" key="1">
    <source>
        <dbReference type="EMBL" id="AQP52315.1"/>
    </source>
</evidence>
<protein>
    <submittedName>
        <fullName evidence="1">Uncharacterized protein</fullName>
    </submittedName>
</protein>
<dbReference type="EMBL" id="CP019607">
    <property type="protein sequence ID" value="AQP52315.1"/>
    <property type="molecule type" value="Genomic_DNA"/>
</dbReference>
<evidence type="ECO:0000313" key="2">
    <source>
        <dbReference type="Proteomes" id="UP000188235"/>
    </source>
</evidence>
<name>A0A1Q2D1Z0_9ACTN</name>
<reference evidence="1 2" key="1">
    <citation type="journal article" date="2008" name="Int. J. Syst. Evol. Microbiol.">
        <title>Tessaracoccus flavescens sp. nov., isolated from marine sediment.</title>
        <authorList>
            <person name="Lee D.W."/>
            <person name="Lee S.D."/>
        </authorList>
    </citation>
    <scope>NUCLEOTIDE SEQUENCE [LARGE SCALE GENOMIC DNA]</scope>
    <source>
        <strain evidence="1 2">SST-39T</strain>
    </source>
</reference>
<sequence length="275" mass="28551">MVTVDPISAAVDLAKQIVAKIHKAMETAAKAAAQGGGGGAAPQFQAVSSHDTLRAAVIAAHEKDSQHLDNATKVLTTISPALRVAIAAAQFAGKVLQDKNLELLDEQRARLVEAEAVAGPAVADLRTKEQVWEAQQAALREVAQLTAKLQSIPGWEGMASSGYGGAATGQITAVTQLVAGSLRMPSSIREVANLNEAIMSNISRAIGRQQRQITKVNPGVPGSFACTHAATTALTGLTLRLDAELGGETTQAKLDEVQGLVDASRSMIPDPWPGS</sequence>
<gene>
    <name evidence="1" type="ORF">BW733_17275</name>
</gene>
<dbReference type="AlphaFoldDB" id="A0A1Q2D1Z0"/>
<dbReference type="KEGG" id="tfa:BW733_17275"/>